<evidence type="ECO:0000256" key="3">
    <source>
        <dbReference type="ARBA" id="ARBA00039466"/>
    </source>
</evidence>
<dbReference type="PRINTS" id="PR00412">
    <property type="entry name" value="EPOXHYDRLASE"/>
</dbReference>
<evidence type="ECO:0000313" key="8">
    <source>
        <dbReference type="Proteomes" id="UP001558613"/>
    </source>
</evidence>
<reference evidence="7 8" key="1">
    <citation type="submission" date="2023-09" db="EMBL/GenBank/DDBJ databases">
        <authorList>
            <person name="Wang M."/>
        </authorList>
    </citation>
    <scope>NUCLEOTIDE SEQUENCE [LARGE SCALE GENOMIC DNA]</scope>
    <source>
        <strain evidence="7">GT-2023</strain>
        <tissue evidence="7">Liver</tissue>
    </source>
</reference>
<keyword evidence="2" id="KW-0378">Hydrolase</keyword>
<dbReference type="InterPro" id="IPR029058">
    <property type="entry name" value="AB_hydrolase_fold"/>
</dbReference>
<name>A0ABR3MLF6_9TELE</name>
<comment type="caution">
    <text evidence="7">The sequence shown here is derived from an EMBL/GenBank/DDBJ whole genome shotgun (WGS) entry which is preliminary data.</text>
</comment>
<organism evidence="7 8">
    <name type="scientific">Cirrhinus molitorella</name>
    <name type="common">mud carp</name>
    <dbReference type="NCBI Taxonomy" id="172907"/>
    <lineage>
        <taxon>Eukaryota</taxon>
        <taxon>Metazoa</taxon>
        <taxon>Chordata</taxon>
        <taxon>Craniata</taxon>
        <taxon>Vertebrata</taxon>
        <taxon>Euteleostomi</taxon>
        <taxon>Actinopterygii</taxon>
        <taxon>Neopterygii</taxon>
        <taxon>Teleostei</taxon>
        <taxon>Ostariophysi</taxon>
        <taxon>Cypriniformes</taxon>
        <taxon>Cyprinidae</taxon>
        <taxon>Labeoninae</taxon>
        <taxon>Labeonini</taxon>
        <taxon>Cirrhinus</taxon>
    </lineage>
</organism>
<protein>
    <recommendedName>
        <fullName evidence="3">Protein ABHD8</fullName>
    </recommendedName>
    <alternativeName>
        <fullName evidence="4">Alpha/beta hydrolase domain-containing protein 8</fullName>
    </alternativeName>
</protein>
<accession>A0ABR3MLF6</accession>
<dbReference type="Gene3D" id="3.40.50.1820">
    <property type="entry name" value="alpha/beta hydrolase"/>
    <property type="match status" value="1"/>
</dbReference>
<keyword evidence="8" id="KW-1185">Reference proteome</keyword>
<proteinExistence type="inferred from homology"/>
<dbReference type="PANTHER" id="PTHR42886:SF83">
    <property type="entry name" value="PROTEIN ABHD8"/>
    <property type="match status" value="1"/>
</dbReference>
<dbReference type="PANTHER" id="PTHR42886">
    <property type="entry name" value="RE40534P-RELATED"/>
    <property type="match status" value="1"/>
</dbReference>
<feature type="region of interest" description="Disordered" evidence="5">
    <location>
        <begin position="487"/>
        <end position="551"/>
    </location>
</feature>
<dbReference type="Proteomes" id="UP001558613">
    <property type="component" value="Unassembled WGS sequence"/>
</dbReference>
<sequence>MPDPITDLVPFHFGVLSFKVQLCSSSSLNLQRESITNPQFHYTGKRSYWSPAFSCIGNIDNQVFTMLTSFVDGIFCCFTGKSTNVVVPIESSEPTDGFEFVEVKPGRVLRVRHIIPDRPVVEEPGTGEGGTVSCKRKISVYRNGQLLIENINEATHPELVRYQNGDSTVDTDVSNCEAPVAGQAAEPTPGSEVKGQATDTKPAPQQDLQQVHRRRRKPKRSIVIDCERKITCCKGTHADVALFFIHGVGGSLDIWGSQLDYFSQLGYEVIAPDLVGHGASSAPRIPAAYTFYALAEDVRIIFKRYAKRRNILVGHSYGVSFCTFLAREYPEQVHKVVMINGGGPTALEPSLCSVFNLPTCVLNFLSPCLTWSFLMAGFAHQGTREKKLLKENNAFNVSSFVLRSMMSGQYWPEGDEVYHAEITVPVLLVHGMYDKFVPVQEDQRMAEILLLGFLKIIDDGSHMVMMECPDVVNTLLHEFFLWQPATASKPKQESAPTKTTTTKPPEDTTRPKTAPKSPSKSQPDLIRPTTAPKSINTGTEAPVDIRSKGMK</sequence>
<comment type="similarity">
    <text evidence="1">Belongs to the AB hydrolase superfamily.</text>
</comment>
<gene>
    <name evidence="7" type="ORF">QQF64_003486</name>
</gene>
<dbReference type="InterPro" id="IPR000073">
    <property type="entry name" value="AB_hydrolase_1"/>
</dbReference>
<dbReference type="Pfam" id="PF00561">
    <property type="entry name" value="Abhydrolase_1"/>
    <property type="match status" value="1"/>
</dbReference>
<evidence type="ECO:0000256" key="1">
    <source>
        <dbReference type="ARBA" id="ARBA00008645"/>
    </source>
</evidence>
<dbReference type="PRINTS" id="PR00111">
    <property type="entry name" value="ABHYDROLASE"/>
</dbReference>
<evidence type="ECO:0000256" key="2">
    <source>
        <dbReference type="ARBA" id="ARBA00022801"/>
    </source>
</evidence>
<dbReference type="SUPFAM" id="SSF53474">
    <property type="entry name" value="alpha/beta-Hydrolases"/>
    <property type="match status" value="1"/>
</dbReference>
<feature type="domain" description="AB hydrolase-1" evidence="6">
    <location>
        <begin position="241"/>
        <end position="467"/>
    </location>
</feature>
<feature type="region of interest" description="Disordered" evidence="5">
    <location>
        <begin position="181"/>
        <end position="216"/>
    </location>
</feature>
<evidence type="ECO:0000313" key="7">
    <source>
        <dbReference type="EMBL" id="KAL1265459.1"/>
    </source>
</evidence>
<evidence type="ECO:0000256" key="5">
    <source>
        <dbReference type="SAM" id="MobiDB-lite"/>
    </source>
</evidence>
<evidence type="ECO:0000256" key="4">
    <source>
        <dbReference type="ARBA" id="ARBA00041848"/>
    </source>
</evidence>
<dbReference type="InterPro" id="IPR000639">
    <property type="entry name" value="Epox_hydrolase-like"/>
</dbReference>
<evidence type="ECO:0000259" key="6">
    <source>
        <dbReference type="Pfam" id="PF00561"/>
    </source>
</evidence>
<dbReference type="EMBL" id="JAYMGO010000011">
    <property type="protein sequence ID" value="KAL1265459.1"/>
    <property type="molecule type" value="Genomic_DNA"/>
</dbReference>